<accession>A0A183GP69</accession>
<organism evidence="3 4">
    <name type="scientific">Heligmosomoides polygyrus</name>
    <name type="common">Parasitic roundworm</name>
    <dbReference type="NCBI Taxonomy" id="6339"/>
    <lineage>
        <taxon>Eukaryota</taxon>
        <taxon>Metazoa</taxon>
        <taxon>Ecdysozoa</taxon>
        <taxon>Nematoda</taxon>
        <taxon>Chromadorea</taxon>
        <taxon>Rhabditida</taxon>
        <taxon>Rhabditina</taxon>
        <taxon>Rhabditomorpha</taxon>
        <taxon>Strongyloidea</taxon>
        <taxon>Heligmosomidae</taxon>
        <taxon>Heligmosomoides</taxon>
    </lineage>
</organism>
<feature type="region of interest" description="Disordered" evidence="1">
    <location>
        <begin position="1"/>
        <end position="20"/>
    </location>
</feature>
<reference evidence="2 3" key="1">
    <citation type="submission" date="2018-11" db="EMBL/GenBank/DDBJ databases">
        <authorList>
            <consortium name="Pathogen Informatics"/>
        </authorList>
    </citation>
    <scope>NUCLEOTIDE SEQUENCE [LARGE SCALE GENOMIC DNA]</scope>
</reference>
<keyword evidence="3" id="KW-1185">Reference proteome</keyword>
<name>A0A183GP69_HELPZ</name>
<reference evidence="4" key="2">
    <citation type="submission" date="2019-09" db="UniProtKB">
        <authorList>
            <consortium name="WormBaseParasite"/>
        </authorList>
    </citation>
    <scope>IDENTIFICATION</scope>
</reference>
<dbReference type="EMBL" id="UZAH01036427">
    <property type="protein sequence ID" value="VDP45386.1"/>
    <property type="molecule type" value="Genomic_DNA"/>
</dbReference>
<dbReference type="WBParaSite" id="HPBE_0002448901-mRNA-1">
    <property type="protein sequence ID" value="HPBE_0002448901-mRNA-1"/>
    <property type="gene ID" value="HPBE_0002448901"/>
</dbReference>
<dbReference type="Proteomes" id="UP000050761">
    <property type="component" value="Unassembled WGS sequence"/>
</dbReference>
<dbReference type="AlphaFoldDB" id="A0A183GP69"/>
<evidence type="ECO:0000256" key="1">
    <source>
        <dbReference type="SAM" id="MobiDB-lite"/>
    </source>
</evidence>
<sequence length="49" mass="5479">MASSNMSGDPENVLYSSPNVHMDSEDVPKSWFNVNGDSDIADRHLTVRR</sequence>
<evidence type="ECO:0000313" key="4">
    <source>
        <dbReference type="WBParaSite" id="HPBE_0002448901-mRNA-1"/>
    </source>
</evidence>
<evidence type="ECO:0000313" key="3">
    <source>
        <dbReference type="Proteomes" id="UP000050761"/>
    </source>
</evidence>
<protein>
    <submittedName>
        <fullName evidence="4">Ovule protein</fullName>
    </submittedName>
</protein>
<gene>
    <name evidence="2" type="ORF">HPBE_LOCUS24488</name>
</gene>
<evidence type="ECO:0000313" key="2">
    <source>
        <dbReference type="EMBL" id="VDP45386.1"/>
    </source>
</evidence>
<accession>A0A3P8HPV1</accession>
<proteinExistence type="predicted"/>